<dbReference type="EMBL" id="CP045702">
    <property type="protein sequence ID" value="QNE79025.1"/>
    <property type="molecule type" value="Genomic_DNA"/>
</dbReference>
<feature type="domain" description="SHOCT" evidence="2">
    <location>
        <begin position="53"/>
        <end position="78"/>
    </location>
</feature>
<dbReference type="KEGG" id="sfiy:F0344_02435"/>
<keyword evidence="4" id="KW-1185">Reference proteome</keyword>
<evidence type="ECO:0000256" key="1">
    <source>
        <dbReference type="SAM" id="MobiDB-lite"/>
    </source>
</evidence>
<organism evidence="3 4">
    <name type="scientific">Streptomyces finlayi</name>
    <dbReference type="NCBI Taxonomy" id="67296"/>
    <lineage>
        <taxon>Bacteria</taxon>
        <taxon>Bacillati</taxon>
        <taxon>Actinomycetota</taxon>
        <taxon>Actinomycetes</taxon>
        <taxon>Kitasatosporales</taxon>
        <taxon>Streptomycetaceae</taxon>
        <taxon>Streptomyces</taxon>
    </lineage>
</organism>
<evidence type="ECO:0000313" key="3">
    <source>
        <dbReference type="EMBL" id="QNE79025.1"/>
    </source>
</evidence>
<evidence type="ECO:0000259" key="2">
    <source>
        <dbReference type="Pfam" id="PF09851"/>
    </source>
</evidence>
<feature type="compositionally biased region" description="Basic residues" evidence="1">
    <location>
        <begin position="9"/>
        <end position="18"/>
    </location>
</feature>
<sequence>MDAAFGPRPVHRGWRIGRRRTETSESTEGIVGGRARQAAGSEGEGGTSHVTDLARLAQLKDKGDLTPEEYEKAKAKLLV</sequence>
<dbReference type="Proteomes" id="UP000515307">
    <property type="component" value="Chromosome"/>
</dbReference>
<proteinExistence type="predicted"/>
<dbReference type="InterPro" id="IPR018649">
    <property type="entry name" value="SHOCT"/>
</dbReference>
<reference evidence="4" key="1">
    <citation type="submission" date="2019-10" db="EMBL/GenBank/DDBJ databases">
        <title>Antimicrobial potential of Antarctic Bacteria.</title>
        <authorList>
            <person name="Benaud N."/>
            <person name="Edwards R.J."/>
            <person name="Ferrari B.C."/>
        </authorList>
    </citation>
    <scope>NUCLEOTIDE SEQUENCE [LARGE SCALE GENOMIC DNA]</scope>
    <source>
        <strain evidence="4">NBSH44</strain>
    </source>
</reference>
<dbReference type="Pfam" id="PF09851">
    <property type="entry name" value="SHOCT"/>
    <property type="match status" value="1"/>
</dbReference>
<name>A0A7G7BUL0_9ACTN</name>
<evidence type="ECO:0000313" key="4">
    <source>
        <dbReference type="Proteomes" id="UP000515307"/>
    </source>
</evidence>
<feature type="region of interest" description="Disordered" evidence="1">
    <location>
        <begin position="1"/>
        <end position="51"/>
    </location>
</feature>
<accession>A0A7G7BUL0</accession>
<gene>
    <name evidence="3" type="ORF">F0344_02435</name>
</gene>
<protein>
    <recommendedName>
        <fullName evidence="2">SHOCT domain-containing protein</fullName>
    </recommendedName>
</protein>
<dbReference type="AlphaFoldDB" id="A0A7G7BUL0"/>